<dbReference type="NCBIfam" id="TIGR02532">
    <property type="entry name" value="IV_pilin_GFxxxE"/>
    <property type="match status" value="1"/>
</dbReference>
<gene>
    <name evidence="2" type="primary">mshO</name>
    <name evidence="2" type="ORF">GARC_1619</name>
</gene>
<dbReference type="eggNOG" id="COG2165">
    <property type="taxonomic scope" value="Bacteria"/>
</dbReference>
<keyword evidence="1" id="KW-0472">Membrane</keyword>
<name>K6Y3P8_9ALTE</name>
<protein>
    <submittedName>
        <fullName evidence="2">MSHA biogenesis protein MshO</fullName>
    </submittedName>
</protein>
<dbReference type="AlphaFoldDB" id="K6Y3P8"/>
<organism evidence="2 3">
    <name type="scientific">Paraglaciecola arctica BSs20135</name>
    <dbReference type="NCBI Taxonomy" id="493475"/>
    <lineage>
        <taxon>Bacteria</taxon>
        <taxon>Pseudomonadati</taxon>
        <taxon>Pseudomonadota</taxon>
        <taxon>Gammaproteobacteria</taxon>
        <taxon>Alteromonadales</taxon>
        <taxon>Alteromonadaceae</taxon>
        <taxon>Paraglaciecola</taxon>
    </lineage>
</organism>
<keyword evidence="1" id="KW-1133">Transmembrane helix</keyword>
<dbReference type="STRING" id="493475.GARC_1619"/>
<dbReference type="EMBL" id="BAEO01000019">
    <property type="protein sequence ID" value="GAC18591.1"/>
    <property type="molecule type" value="Genomic_DNA"/>
</dbReference>
<evidence type="ECO:0000313" key="3">
    <source>
        <dbReference type="Proteomes" id="UP000006327"/>
    </source>
</evidence>
<sequence length="286" mass="31428">MLPNTKATAKGFTLIELITVIIVLGVVSVGISGFIRTGVEIYTDTSERDQLLGDSRFLMERLTRELRMAIPNSVRVKANNSGTIQCVEFIPSEWVSFYTSLSVIPDTSASATIVEFANNPVGFELKPGDYAIVYPTNNDENNNDAYHLANGKRKAISSCADNGADIDCGTADDPEGTAKLTVSGAFKDYSPASRLYIARKTVSYCANSNRSVYRNEGNITEDQLVYSSGVLMAENINNDFANTDEVPFRVYDATLTRNSLVHILLAFERNEEIINFSNQVHIPNVP</sequence>
<keyword evidence="3" id="KW-1185">Reference proteome</keyword>
<dbReference type="InterPro" id="IPR012902">
    <property type="entry name" value="N_methyl_site"/>
</dbReference>
<comment type="caution">
    <text evidence="2">The sequence shown here is derived from an EMBL/GenBank/DDBJ whole genome shotgun (WGS) entry which is preliminary data.</text>
</comment>
<evidence type="ECO:0000256" key="1">
    <source>
        <dbReference type="SAM" id="Phobius"/>
    </source>
</evidence>
<dbReference type="Pfam" id="PF07963">
    <property type="entry name" value="N_methyl"/>
    <property type="match status" value="1"/>
</dbReference>
<keyword evidence="1" id="KW-0812">Transmembrane</keyword>
<feature type="transmembrane region" description="Helical" evidence="1">
    <location>
        <begin position="12"/>
        <end position="35"/>
    </location>
</feature>
<proteinExistence type="predicted"/>
<accession>K6Y3P8</accession>
<dbReference type="PROSITE" id="PS00409">
    <property type="entry name" value="PROKAR_NTER_METHYL"/>
    <property type="match status" value="1"/>
</dbReference>
<evidence type="ECO:0000313" key="2">
    <source>
        <dbReference type="EMBL" id="GAC18591.1"/>
    </source>
</evidence>
<dbReference type="Proteomes" id="UP000006327">
    <property type="component" value="Unassembled WGS sequence"/>
</dbReference>
<dbReference type="RefSeq" id="WP_007618569.1">
    <property type="nucleotide sequence ID" value="NZ_BAEO01000019.1"/>
</dbReference>
<reference evidence="2 3" key="1">
    <citation type="journal article" date="2017" name="Antonie Van Leeuwenhoek">
        <title>Rhizobium rhizosphaerae sp. nov., a novel species isolated from rice rhizosphere.</title>
        <authorList>
            <person name="Zhao J.J."/>
            <person name="Zhang J."/>
            <person name="Zhang R.J."/>
            <person name="Zhang C.W."/>
            <person name="Yin H.Q."/>
            <person name="Zhang X.X."/>
        </authorList>
    </citation>
    <scope>NUCLEOTIDE SEQUENCE [LARGE SCALE GENOMIC DNA]</scope>
    <source>
        <strain evidence="2 3">BSs20135</strain>
    </source>
</reference>